<feature type="non-terminal residue" evidence="1">
    <location>
        <position position="1"/>
    </location>
</feature>
<reference evidence="1 2" key="1">
    <citation type="journal article" date="2021" name="BMC Biol.">
        <title>Horizontally acquired antibacterial genes associated with adaptive radiation of ladybird beetles.</title>
        <authorList>
            <person name="Li H.S."/>
            <person name="Tang X.F."/>
            <person name="Huang Y.H."/>
            <person name="Xu Z.Y."/>
            <person name="Chen M.L."/>
            <person name="Du X.Y."/>
            <person name="Qiu B.Y."/>
            <person name="Chen P.T."/>
            <person name="Zhang W."/>
            <person name="Slipinski A."/>
            <person name="Escalona H.E."/>
            <person name="Waterhouse R.M."/>
            <person name="Zwick A."/>
            <person name="Pang H."/>
        </authorList>
    </citation>
    <scope>NUCLEOTIDE SEQUENCE [LARGE SCALE GENOMIC DNA]</scope>
    <source>
        <strain evidence="1">SYSU2018</strain>
    </source>
</reference>
<proteinExistence type="predicted"/>
<name>A0ABD2MKR1_9CUCU</name>
<dbReference type="Proteomes" id="UP001516400">
    <property type="component" value="Unassembled WGS sequence"/>
</dbReference>
<dbReference type="AlphaFoldDB" id="A0ABD2MKR1"/>
<accession>A0ABD2MKR1</accession>
<protein>
    <submittedName>
        <fullName evidence="1">Uncharacterized protein</fullName>
    </submittedName>
</protein>
<gene>
    <name evidence="1" type="ORF">HHI36_011055</name>
</gene>
<comment type="caution">
    <text evidence="1">The sequence shown here is derived from an EMBL/GenBank/DDBJ whole genome shotgun (WGS) entry which is preliminary data.</text>
</comment>
<sequence length="68" mass="7951">FRKIMAYRKKRRPATAEAVKNGMPKLKISIFYGIPRTIIQFGLNDRFKEPGYEPSTYLTKDEDTLLVQ</sequence>
<keyword evidence="2" id="KW-1185">Reference proteome</keyword>
<evidence type="ECO:0000313" key="1">
    <source>
        <dbReference type="EMBL" id="KAL3266905.1"/>
    </source>
</evidence>
<organism evidence="1 2">
    <name type="scientific">Cryptolaemus montrouzieri</name>
    <dbReference type="NCBI Taxonomy" id="559131"/>
    <lineage>
        <taxon>Eukaryota</taxon>
        <taxon>Metazoa</taxon>
        <taxon>Ecdysozoa</taxon>
        <taxon>Arthropoda</taxon>
        <taxon>Hexapoda</taxon>
        <taxon>Insecta</taxon>
        <taxon>Pterygota</taxon>
        <taxon>Neoptera</taxon>
        <taxon>Endopterygota</taxon>
        <taxon>Coleoptera</taxon>
        <taxon>Polyphaga</taxon>
        <taxon>Cucujiformia</taxon>
        <taxon>Coccinelloidea</taxon>
        <taxon>Coccinellidae</taxon>
        <taxon>Scymninae</taxon>
        <taxon>Scymnini</taxon>
        <taxon>Cryptolaemus</taxon>
    </lineage>
</organism>
<dbReference type="EMBL" id="JABFTP020000001">
    <property type="protein sequence ID" value="KAL3266905.1"/>
    <property type="molecule type" value="Genomic_DNA"/>
</dbReference>
<evidence type="ECO:0000313" key="2">
    <source>
        <dbReference type="Proteomes" id="UP001516400"/>
    </source>
</evidence>